<dbReference type="Gene3D" id="3.30.530.20">
    <property type="match status" value="1"/>
</dbReference>
<dbReference type="AlphaFoldDB" id="A0A2U2I6F8"/>
<dbReference type="Proteomes" id="UP000241421">
    <property type="component" value="Unassembled WGS sequence"/>
</dbReference>
<dbReference type="InterPro" id="IPR023393">
    <property type="entry name" value="START-like_dom_sf"/>
</dbReference>
<accession>A0A2U2I6F8</accession>
<dbReference type="Pfam" id="PF10604">
    <property type="entry name" value="Polyketide_cyc2"/>
    <property type="match status" value="1"/>
</dbReference>
<reference evidence="2 3" key="1">
    <citation type="submission" date="2018-04" db="EMBL/GenBank/DDBJ databases">
        <title>Massilia violaceinigra sp. nov., a novel purple-pigmented bacterium isolated from Tianshan glacier, Xinjiang, China.</title>
        <authorList>
            <person name="Wang H."/>
        </authorList>
    </citation>
    <scope>NUCLEOTIDE SEQUENCE [LARGE SCALE GENOMIC DNA]</scope>
    <source>
        <strain evidence="2 3">B448-2</strain>
    </source>
</reference>
<proteinExistence type="predicted"/>
<dbReference type="OrthoDB" id="8704180at2"/>
<evidence type="ECO:0000256" key="1">
    <source>
        <dbReference type="SAM" id="SignalP"/>
    </source>
</evidence>
<keyword evidence="3" id="KW-1185">Reference proteome</keyword>
<dbReference type="InterPro" id="IPR019587">
    <property type="entry name" value="Polyketide_cyclase/dehydratase"/>
</dbReference>
<dbReference type="RefSeq" id="WP_106755918.1">
    <property type="nucleotide sequence ID" value="NZ_PXWF02000034.1"/>
</dbReference>
<comment type="caution">
    <text evidence="2">The sequence shown here is derived from an EMBL/GenBank/DDBJ whole genome shotgun (WGS) entry which is preliminary data.</text>
</comment>
<evidence type="ECO:0000313" key="2">
    <source>
        <dbReference type="EMBL" id="PWF55312.1"/>
    </source>
</evidence>
<organism evidence="2 3">
    <name type="scientific">Massilia glaciei</name>
    <dbReference type="NCBI Taxonomy" id="1524097"/>
    <lineage>
        <taxon>Bacteria</taxon>
        <taxon>Pseudomonadati</taxon>
        <taxon>Pseudomonadota</taxon>
        <taxon>Betaproteobacteria</taxon>
        <taxon>Burkholderiales</taxon>
        <taxon>Oxalobacteraceae</taxon>
        <taxon>Telluria group</taxon>
        <taxon>Massilia</taxon>
    </lineage>
</organism>
<evidence type="ECO:0008006" key="4">
    <source>
        <dbReference type="Google" id="ProtNLM"/>
    </source>
</evidence>
<protein>
    <recommendedName>
        <fullName evidence="4">Ribosome association toxin RatA</fullName>
    </recommendedName>
</protein>
<gene>
    <name evidence="2" type="ORF">C7C56_002475</name>
</gene>
<sequence>MRAIPLTLLCLALAAGAAHGAPAPAVPSDTTTVVTDTSTAGRPGKSFSAATIINAPVAAICAVLQDYPRYPGLMPNVEAVRVAPEAGGALVDFTLKLPMGKIKKYRLRMTPRTGPGACQLAWKMVPWDGLKPEETIVATSGSWQLAPHQGAEGKTMVNYTVHTDPGPVPFGLGWIVDSMSKDSIPKTMDALRAKLAR</sequence>
<dbReference type="SUPFAM" id="SSF55961">
    <property type="entry name" value="Bet v1-like"/>
    <property type="match status" value="1"/>
</dbReference>
<dbReference type="EMBL" id="PXWF02000034">
    <property type="protein sequence ID" value="PWF55312.1"/>
    <property type="molecule type" value="Genomic_DNA"/>
</dbReference>
<feature type="signal peptide" evidence="1">
    <location>
        <begin position="1"/>
        <end position="20"/>
    </location>
</feature>
<evidence type="ECO:0000313" key="3">
    <source>
        <dbReference type="Proteomes" id="UP000241421"/>
    </source>
</evidence>
<keyword evidence="1" id="KW-0732">Signal</keyword>
<name>A0A2U2I6F8_9BURK</name>
<feature type="chain" id="PRO_5015645087" description="Ribosome association toxin RatA" evidence="1">
    <location>
        <begin position="21"/>
        <end position="197"/>
    </location>
</feature>